<keyword evidence="1" id="KW-0472">Membrane</keyword>
<keyword evidence="3" id="KW-1185">Reference proteome</keyword>
<accession>A0A5C2S9C2</accession>
<dbReference type="EMBL" id="ML122266">
    <property type="protein sequence ID" value="RPD60331.1"/>
    <property type="molecule type" value="Genomic_DNA"/>
</dbReference>
<keyword evidence="1" id="KW-0812">Transmembrane</keyword>
<reference evidence="2" key="1">
    <citation type="journal article" date="2018" name="Genome Biol. Evol.">
        <title>Genomics and development of Lentinus tigrinus, a white-rot wood-decaying mushroom with dimorphic fruiting bodies.</title>
        <authorList>
            <person name="Wu B."/>
            <person name="Xu Z."/>
            <person name="Knudson A."/>
            <person name="Carlson A."/>
            <person name="Chen N."/>
            <person name="Kovaka S."/>
            <person name="LaButti K."/>
            <person name="Lipzen A."/>
            <person name="Pennachio C."/>
            <person name="Riley R."/>
            <person name="Schakwitz W."/>
            <person name="Umezawa K."/>
            <person name="Ohm R.A."/>
            <person name="Grigoriev I.V."/>
            <person name="Nagy L.G."/>
            <person name="Gibbons J."/>
            <person name="Hibbett D."/>
        </authorList>
    </citation>
    <scope>NUCLEOTIDE SEQUENCE [LARGE SCALE GENOMIC DNA]</scope>
    <source>
        <strain evidence="2">ALCF2SS1-6</strain>
    </source>
</reference>
<name>A0A5C2S9C2_9APHY</name>
<gene>
    <name evidence="2" type="ORF">L227DRAFT_575409</name>
</gene>
<dbReference type="Proteomes" id="UP000313359">
    <property type="component" value="Unassembled WGS sequence"/>
</dbReference>
<proteinExistence type="predicted"/>
<protein>
    <submittedName>
        <fullName evidence="2">Uncharacterized protein</fullName>
    </submittedName>
</protein>
<dbReference type="AlphaFoldDB" id="A0A5C2S9C2"/>
<keyword evidence="1" id="KW-1133">Transmembrane helix</keyword>
<evidence type="ECO:0000256" key="1">
    <source>
        <dbReference type="SAM" id="Phobius"/>
    </source>
</evidence>
<evidence type="ECO:0000313" key="2">
    <source>
        <dbReference type="EMBL" id="RPD60331.1"/>
    </source>
</evidence>
<sequence>MELLLLAEGEETLFGQLVPYFRSPLLIGFALMAGGLTGSMERKQRNTYVVEEARKQRNTYVIEEAEGKKCGPTRIRHAGPRNSKI</sequence>
<organism evidence="2 3">
    <name type="scientific">Lentinus tigrinus ALCF2SS1-6</name>
    <dbReference type="NCBI Taxonomy" id="1328759"/>
    <lineage>
        <taxon>Eukaryota</taxon>
        <taxon>Fungi</taxon>
        <taxon>Dikarya</taxon>
        <taxon>Basidiomycota</taxon>
        <taxon>Agaricomycotina</taxon>
        <taxon>Agaricomycetes</taxon>
        <taxon>Polyporales</taxon>
        <taxon>Polyporaceae</taxon>
        <taxon>Lentinus</taxon>
    </lineage>
</organism>
<evidence type="ECO:0000313" key="3">
    <source>
        <dbReference type="Proteomes" id="UP000313359"/>
    </source>
</evidence>
<feature type="transmembrane region" description="Helical" evidence="1">
    <location>
        <begin position="20"/>
        <end position="38"/>
    </location>
</feature>